<feature type="compositionally biased region" description="Gly residues" evidence="2">
    <location>
        <begin position="615"/>
        <end position="627"/>
    </location>
</feature>
<dbReference type="Pfam" id="PF00995">
    <property type="entry name" value="Sec1"/>
    <property type="match status" value="1"/>
</dbReference>
<dbReference type="PIRSF" id="PIRSF005715">
    <property type="entry name" value="VPS45_Sec1"/>
    <property type="match status" value="1"/>
</dbReference>
<evidence type="ECO:0000313" key="3">
    <source>
        <dbReference type="EMBL" id="PGH00350.1"/>
    </source>
</evidence>
<feature type="compositionally biased region" description="Gly residues" evidence="2">
    <location>
        <begin position="684"/>
        <end position="693"/>
    </location>
</feature>
<dbReference type="GO" id="GO:0016192">
    <property type="term" value="P:vesicle-mediated transport"/>
    <property type="evidence" value="ECO:0007669"/>
    <property type="project" value="InterPro"/>
</dbReference>
<protein>
    <submittedName>
        <fullName evidence="3">Uncharacterized protein</fullName>
    </submittedName>
</protein>
<dbReference type="STRING" id="2060905.A0A2B7WUU4"/>
<evidence type="ECO:0000256" key="1">
    <source>
        <dbReference type="ARBA" id="ARBA00009884"/>
    </source>
</evidence>
<dbReference type="InterPro" id="IPR043127">
    <property type="entry name" value="Sec-1-like_dom3a"/>
</dbReference>
<dbReference type="InterPro" id="IPR001619">
    <property type="entry name" value="Sec1-like"/>
</dbReference>
<feature type="region of interest" description="Disordered" evidence="2">
    <location>
        <begin position="668"/>
        <end position="697"/>
    </location>
</feature>
<gene>
    <name evidence="3" type="ORF">GX51_05848</name>
</gene>
<dbReference type="InterPro" id="IPR043154">
    <property type="entry name" value="Sec-1-like_dom1"/>
</dbReference>
<dbReference type="Gene3D" id="3.90.830.10">
    <property type="entry name" value="Syntaxin Binding Protein 1, Chain A, domain 2"/>
    <property type="match status" value="1"/>
</dbReference>
<comment type="caution">
    <text evidence="3">The sequence shown here is derived from an EMBL/GenBank/DDBJ whole genome shotgun (WGS) entry which is preliminary data.</text>
</comment>
<proteinExistence type="inferred from homology"/>
<keyword evidence="4" id="KW-1185">Reference proteome</keyword>
<comment type="similarity">
    <text evidence="1">Belongs to the STXBP/unc-18/SEC1 family.</text>
</comment>
<dbReference type="InterPro" id="IPR036045">
    <property type="entry name" value="Sec1-like_sf"/>
</dbReference>
<dbReference type="InterPro" id="IPR027482">
    <property type="entry name" value="Sec1-like_dom2"/>
</dbReference>
<evidence type="ECO:0000313" key="4">
    <source>
        <dbReference type="Proteomes" id="UP000224080"/>
    </source>
</evidence>
<name>A0A2B7WUU4_9EURO</name>
<sequence length="724" mass="78796">MASHPPSLRQRQIASIEKILNLNHEAPHQNDFHGDAVGPTGLIHSTPILNEDGDPVWKVLVFDNLGRDVISSVLRVNDLRTWGVTIHLNIKTLRCPIPDVPVIYFVEPTPENIKLITSDLERDVYSPAYVNFISSIPRPLLEDFASQIASTETSDKVAQVYDQYLNFIVSEPDLFSLGMGKDMYWKINSTQTTDEELDTMIDRIVSGLFSVSVTMGSIPIIRCPKGGASELIATKLDRKLRDHILNSKNNLFSSSSQRHGAGVPSSRPVLIIVDRNVDLVPMLSHSWTYQSLVHDVLKMHLNRITVEVPVDDSNPARGTTKRSYDLSVNDFFWNRNASVPFPQVAEDIDAELTRYKEDAADITRKTGASSIEDLQNDTSASAQHLKAAITLLPELRERKALLDMHMNIATALLKGIKDRQLDNFFQLEENITKQNKSQILEILSKPDGGTNPLDKLRFFLIWFLSTETDLSRAELNRFEEILMQAGCTDISAVAFVKRVREITRMTMMTTAATATTQQPSSDLFRGFSSLSNRLTDRITSGALGANFDSLISGVKNFLPVNKDLTLTKITESIMDPAGASSSAIAMTENYLYFDPRSANARGAVPPAASTRSQHGGSGMPGALGGTAPGTSASFGQRRQGFSEAIVFTVGGGSMDEYGNLQDWAHRTGGGSLAGGSSGPAAGPSAGGGSGGSGATSRRIVYGSTDLVNATEFLTEALGKLGKES</sequence>
<dbReference type="AlphaFoldDB" id="A0A2B7WUU4"/>
<feature type="region of interest" description="Disordered" evidence="2">
    <location>
        <begin position="601"/>
        <end position="635"/>
    </location>
</feature>
<evidence type="ECO:0000256" key="2">
    <source>
        <dbReference type="SAM" id="MobiDB-lite"/>
    </source>
</evidence>
<dbReference type="Gene3D" id="1.25.40.60">
    <property type="match status" value="1"/>
</dbReference>
<dbReference type="Proteomes" id="UP000224080">
    <property type="component" value="Unassembled WGS sequence"/>
</dbReference>
<dbReference type="OrthoDB" id="10251230at2759"/>
<organism evidence="3 4">
    <name type="scientific">Blastomyces parvus</name>
    <dbReference type="NCBI Taxonomy" id="2060905"/>
    <lineage>
        <taxon>Eukaryota</taxon>
        <taxon>Fungi</taxon>
        <taxon>Dikarya</taxon>
        <taxon>Ascomycota</taxon>
        <taxon>Pezizomycotina</taxon>
        <taxon>Eurotiomycetes</taxon>
        <taxon>Eurotiomycetidae</taxon>
        <taxon>Onygenales</taxon>
        <taxon>Ajellomycetaceae</taxon>
        <taxon>Blastomyces</taxon>
    </lineage>
</organism>
<reference evidence="3 4" key="1">
    <citation type="submission" date="2017-10" db="EMBL/GenBank/DDBJ databases">
        <title>Comparative genomics in systemic dimorphic fungi from Ajellomycetaceae.</title>
        <authorList>
            <person name="Munoz J.F."/>
            <person name="Mcewen J.G."/>
            <person name="Clay O.K."/>
            <person name="Cuomo C.A."/>
        </authorList>
    </citation>
    <scope>NUCLEOTIDE SEQUENCE [LARGE SCALE GENOMIC DNA]</scope>
    <source>
        <strain evidence="3 4">UAMH130</strain>
    </source>
</reference>
<feature type="compositionally biased region" description="Gly residues" evidence="2">
    <location>
        <begin position="668"/>
        <end position="677"/>
    </location>
</feature>
<dbReference type="EMBL" id="PDNC01000087">
    <property type="protein sequence ID" value="PGH00350.1"/>
    <property type="molecule type" value="Genomic_DNA"/>
</dbReference>
<accession>A0A2B7WUU4</accession>
<dbReference type="SUPFAM" id="SSF56815">
    <property type="entry name" value="Sec1/munc18-like (SM) proteins"/>
    <property type="match status" value="1"/>
</dbReference>
<dbReference type="PANTHER" id="PTHR11679">
    <property type="entry name" value="VESICLE PROTEIN SORTING-ASSOCIATED"/>
    <property type="match status" value="1"/>
</dbReference>
<dbReference type="Gene3D" id="3.40.50.2060">
    <property type="match status" value="1"/>
</dbReference>
<dbReference type="Gene3D" id="3.40.50.1910">
    <property type="match status" value="1"/>
</dbReference>